<reference evidence="1 2" key="1">
    <citation type="submission" date="2016-09" db="EMBL/GenBank/DDBJ databases">
        <title>Lactic acid bacteria from MAP meat Genome sequencing and assembly.</title>
        <authorList>
            <person name="Behr J."/>
            <person name="Hilgarth M."/>
            <person name="Vogel R.F."/>
        </authorList>
    </citation>
    <scope>NUCLEOTIDE SEQUENCE [LARGE SCALE GENOMIC DNA]</scope>
    <source>
        <strain evidence="1 2">TMW21615</strain>
    </source>
</reference>
<sequence length="328" mass="38753">MKCEIKYYSYAPHLSQIITGFILLKQKNIIDNLTIINCVEGSDAFFNPLVLDVTINDEIHIAFDMNDGYNFDINKFNNYIKRVDYYFKRSFSIEKNKNLYEKEKIFPLSFNYFVSIKGNPLTKIQFNRTFESYKRYIRGKRVDIKKFKKSNKITKDVKILFLTRCWENEKEINNFRAECIRSLKKNFGDRVIAGFQESSLAKKCYPDCVINKKYTKKSKYIKLMKECSICITTIGLHFSNGWKLGEYVSQGKAIITEKMIYEVNGNFNKGDNYLEFESPDELVDQVNKILSNKKYMKSMMNKNNEYYRMFLAPDKVVFNALKKIKGMD</sequence>
<dbReference type="Proteomes" id="UP000516280">
    <property type="component" value="Chromosome"/>
</dbReference>
<dbReference type="AlphaFoldDB" id="A0A7L4WFI4"/>
<accession>A0A7L4WFI4</accession>
<dbReference type="RefSeq" id="WP_188348005.1">
    <property type="nucleotide sequence ID" value="NZ_CP017195.1"/>
</dbReference>
<evidence type="ECO:0008006" key="3">
    <source>
        <dbReference type="Google" id="ProtNLM"/>
    </source>
</evidence>
<evidence type="ECO:0000313" key="1">
    <source>
        <dbReference type="EMBL" id="QDJ28939.1"/>
    </source>
</evidence>
<name>A0A7L4WFI4_9LACT</name>
<organism evidence="1 2">
    <name type="scientific">Pseudolactococcus paracarnosus</name>
    <dbReference type="NCBI Taxonomy" id="2749962"/>
    <lineage>
        <taxon>Bacteria</taxon>
        <taxon>Bacillati</taxon>
        <taxon>Bacillota</taxon>
        <taxon>Bacilli</taxon>
        <taxon>Lactobacillales</taxon>
        <taxon>Streptococcaceae</taxon>
        <taxon>Pseudolactococcus</taxon>
    </lineage>
</organism>
<gene>
    <name evidence="1" type="ORF">BHS01_10650</name>
</gene>
<dbReference type="EMBL" id="CP017195">
    <property type="protein sequence ID" value="QDJ28939.1"/>
    <property type="molecule type" value="Genomic_DNA"/>
</dbReference>
<dbReference type="Gene3D" id="3.40.50.2000">
    <property type="entry name" value="Glycogen Phosphorylase B"/>
    <property type="match status" value="1"/>
</dbReference>
<proteinExistence type="predicted"/>
<dbReference type="KEGG" id="lpaa:BHS01_10650"/>
<evidence type="ECO:0000313" key="2">
    <source>
        <dbReference type="Proteomes" id="UP000516280"/>
    </source>
</evidence>
<protein>
    <recommendedName>
        <fullName evidence="3">Glycosyltransferase family 1 protein</fullName>
    </recommendedName>
</protein>